<dbReference type="Proteomes" id="UP000247285">
    <property type="component" value="Segment"/>
</dbReference>
<accession>A0A2S1GSF5</accession>
<organism evidence="1 2">
    <name type="scientific">Enterococcus phage LY0322</name>
    <dbReference type="NCBI Taxonomy" id="2172042"/>
    <lineage>
        <taxon>Viruses</taxon>
        <taxon>Duplodnaviria</taxon>
        <taxon>Heunggongvirae</taxon>
        <taxon>Uroviricota</taxon>
        <taxon>Caudoviricetes</taxon>
        <taxon>Efquatrovirus</taxon>
        <taxon>Efquatrovirus LY0322</taxon>
    </lineage>
</organism>
<sequence length="58" mass="6812">MKKLKNVYVTYMDGNNTSIIVLPEFERITISARFLEITYEGSKSFVLNLEKLVYYTVQ</sequence>
<evidence type="ECO:0000313" key="1">
    <source>
        <dbReference type="EMBL" id="AWD92313.1"/>
    </source>
</evidence>
<keyword evidence="2" id="KW-1185">Reference proteome</keyword>
<dbReference type="KEGG" id="vg:40101542"/>
<name>A0A2S1GSF5_9CAUD</name>
<dbReference type="RefSeq" id="YP_009624689.1">
    <property type="nucleotide sequence ID" value="NC_042125.1"/>
</dbReference>
<proteinExistence type="predicted"/>
<dbReference type="EMBL" id="MH193369">
    <property type="protein sequence ID" value="AWD92313.1"/>
    <property type="molecule type" value="Genomic_DNA"/>
</dbReference>
<protein>
    <submittedName>
        <fullName evidence="1">Uncharacterized protein</fullName>
    </submittedName>
</protein>
<evidence type="ECO:0000313" key="2">
    <source>
        <dbReference type="Proteomes" id="UP000247285"/>
    </source>
</evidence>
<reference evidence="1 2" key="1">
    <citation type="submission" date="2018-04" db="EMBL/GenBank/DDBJ databases">
        <title>The genome sequence of bacteriophage LY0322 lytic for Enterococcus.</title>
        <authorList>
            <person name="Liu Y."/>
            <person name="Shi H."/>
            <person name="Sun Y."/>
        </authorList>
    </citation>
    <scope>NUCLEOTIDE SEQUENCE [LARGE SCALE GENOMIC DNA]</scope>
</reference>
<dbReference type="GeneID" id="40101542"/>